<protein>
    <submittedName>
        <fullName evidence="1">Uncharacterized protein</fullName>
    </submittedName>
</protein>
<sequence length="118" mass="13464">MTMTEQEKLDALPLVRDYLKEVLAKGEVKLVFAKKAKPGEEPVLREMRCTRSPVLLTEQDMEYVNKAVEKGHKESTTSVPVYDLDAAGWRSFTILNLREFNGEPFVYEDIAKTLGELQ</sequence>
<keyword evidence="2" id="KW-1185">Reference proteome</keyword>
<evidence type="ECO:0000313" key="1">
    <source>
        <dbReference type="EMBL" id="ASD52167.1"/>
    </source>
</evidence>
<dbReference type="EMBL" id="KY971610">
    <property type="protein sequence ID" value="ASD52167.1"/>
    <property type="molecule type" value="Genomic_DNA"/>
</dbReference>
<dbReference type="Proteomes" id="UP000247773">
    <property type="component" value="Genome"/>
</dbReference>
<proteinExistence type="predicted"/>
<evidence type="ECO:0000313" key="2">
    <source>
        <dbReference type="Proteomes" id="UP000247773"/>
    </source>
</evidence>
<organism evidence="1 2">
    <name type="scientific">Pseudomonas phage PspYZU05</name>
    <dbReference type="NCBI Taxonomy" id="1983556"/>
    <lineage>
        <taxon>Viruses</taxon>
        <taxon>Duplodnaviria</taxon>
        <taxon>Heunggongvirae</taxon>
        <taxon>Uroviricota</taxon>
        <taxon>Caudoviricetes</taxon>
        <taxon>Pantevenvirales</taxon>
        <taxon>Straboviridae</taxon>
        <taxon>Jiangsuvirus</taxon>
        <taxon>Jiangsuvirus pspyzu05</taxon>
    </lineage>
</organism>
<accession>A0A2U7NN57</accession>
<name>A0A2U7NN57_9CAUD</name>
<reference evidence="1 2" key="1">
    <citation type="submission" date="2017-04" db="EMBL/GenBank/DDBJ databases">
        <title>Isolation of lytic bacteriophages infecting Pseudomonas strains for biocontrol of fish and shrimp spoilage during chilled storage.</title>
        <authorList>
            <person name="Yang Z."/>
            <person name="Tao X."/>
            <person name="Gao L."/>
            <person name="Rao S."/>
        </authorList>
    </citation>
    <scope>NUCLEOTIDE SEQUENCE [LARGE SCALE GENOMIC DNA]</scope>
</reference>
<gene>
    <name evidence="1" type="ORF">PspYZU05_215</name>
</gene>